<keyword evidence="3" id="KW-1185">Reference proteome</keyword>
<comment type="caution">
    <text evidence="2">The sequence shown here is derived from an EMBL/GenBank/DDBJ whole genome shotgun (WGS) entry which is preliminary data.</text>
</comment>
<dbReference type="RefSeq" id="WP_154457365.1">
    <property type="nucleotide sequence ID" value="NZ_VUMV01000002.1"/>
</dbReference>
<evidence type="ECO:0000313" key="3">
    <source>
        <dbReference type="Proteomes" id="UP000466864"/>
    </source>
</evidence>
<dbReference type="Gene3D" id="1.10.287.110">
    <property type="entry name" value="DnaJ domain"/>
    <property type="match status" value="1"/>
</dbReference>
<protein>
    <submittedName>
        <fullName evidence="2">J domain-containing protein</fullName>
    </submittedName>
</protein>
<organism evidence="2 3">
    <name type="scientific">Bilifractor porci</name>
    <dbReference type="NCBI Taxonomy" id="2606636"/>
    <lineage>
        <taxon>Bacteria</taxon>
        <taxon>Bacillati</taxon>
        <taxon>Bacillota</taxon>
        <taxon>Clostridia</taxon>
        <taxon>Lachnospirales</taxon>
        <taxon>Lachnospiraceae</taxon>
        <taxon>Bilifractor</taxon>
    </lineage>
</organism>
<dbReference type="AlphaFoldDB" id="A0A7X2TP95"/>
<keyword evidence="1" id="KW-0235">DNA replication</keyword>
<dbReference type="EMBL" id="VUMV01000002">
    <property type="protein sequence ID" value="MST81566.1"/>
    <property type="molecule type" value="Genomic_DNA"/>
</dbReference>
<sequence>MKAMKYFNNINTVEELKSRFFKLAKELHPDNGGGAEEFSAMRAEYEKLFERLKNTHRSADGGTYTKESTEVPTEFADIIEKIIRFQGVKIEIIGSWIWCSGNTYPYAADFKNLNFLFSRSKCAWFYKGADAHKMHRAYCKTLDKVREKYGSEIIKNRKQECIA</sequence>
<dbReference type="SUPFAM" id="SSF46565">
    <property type="entry name" value="Chaperone J-domain"/>
    <property type="match status" value="1"/>
</dbReference>
<dbReference type="InterPro" id="IPR036869">
    <property type="entry name" value="J_dom_sf"/>
</dbReference>
<dbReference type="Proteomes" id="UP000466864">
    <property type="component" value="Unassembled WGS sequence"/>
</dbReference>
<accession>A0A7X2TP95</accession>
<proteinExistence type="predicted"/>
<gene>
    <name evidence="2" type="ORF">FYJ60_04485</name>
</gene>
<evidence type="ECO:0000256" key="1">
    <source>
        <dbReference type="ARBA" id="ARBA00022705"/>
    </source>
</evidence>
<evidence type="ECO:0000313" key="2">
    <source>
        <dbReference type="EMBL" id="MST81566.1"/>
    </source>
</evidence>
<dbReference type="GO" id="GO:0006260">
    <property type="term" value="P:DNA replication"/>
    <property type="evidence" value="ECO:0007669"/>
    <property type="project" value="UniProtKB-KW"/>
</dbReference>
<name>A0A7X2TP95_9FIRM</name>
<reference evidence="2 3" key="1">
    <citation type="submission" date="2019-08" db="EMBL/GenBank/DDBJ databases">
        <title>In-depth cultivation of the pig gut microbiome towards novel bacterial diversity and tailored functional studies.</title>
        <authorList>
            <person name="Wylensek D."/>
            <person name="Hitch T.C.A."/>
            <person name="Clavel T."/>
        </authorList>
    </citation>
    <scope>NUCLEOTIDE SEQUENCE [LARGE SCALE GENOMIC DNA]</scope>
    <source>
        <strain evidence="2 3">Oil+RF-744-WCA-WT-13</strain>
    </source>
</reference>